<sequence length="195" mass="21303">MLHGGKADGRTPVDDRSASWRRSSWMMTHIGGRLTRADVAVWLLRYSLRGWNARAALGPSPVPDARWALEQVRERYGDLPVVLLGHSMGARTAVAVADDPHVTGVVALAPWLPPDEPNGTLRGRRFAAAHGRSDRITSLRQTREFVRRAEGVAASAELVDMGRVGHYMFRDIPAWNAFAVSRSLAFAGMPAPSGD</sequence>
<keyword evidence="2" id="KW-0378">Hydrolase</keyword>
<reference evidence="2 3" key="1">
    <citation type="submission" date="2019-01" db="EMBL/GenBank/DDBJ databases">
        <title>Nocardioides guangzhouensis sp. nov., an actinobacterium isolated from soil.</title>
        <authorList>
            <person name="Fu Y."/>
            <person name="Cai Y."/>
            <person name="Lin Z."/>
            <person name="Chen P."/>
        </authorList>
    </citation>
    <scope>NUCLEOTIDE SEQUENCE [LARGE SCALE GENOMIC DNA]</scope>
    <source>
        <strain evidence="2 3">NBRC 105384</strain>
    </source>
</reference>
<dbReference type="InterPro" id="IPR000073">
    <property type="entry name" value="AB_hydrolase_1"/>
</dbReference>
<keyword evidence="3" id="KW-1185">Reference proteome</keyword>
<dbReference type="Gene3D" id="3.40.50.1820">
    <property type="entry name" value="alpha/beta hydrolase"/>
    <property type="match status" value="1"/>
</dbReference>
<accession>A0A4Q5IXW3</accession>
<name>A0A4Q5IXW3_9ACTN</name>
<organism evidence="2 3">
    <name type="scientific">Nocardioides iriomotensis</name>
    <dbReference type="NCBI Taxonomy" id="715784"/>
    <lineage>
        <taxon>Bacteria</taxon>
        <taxon>Bacillati</taxon>
        <taxon>Actinomycetota</taxon>
        <taxon>Actinomycetes</taxon>
        <taxon>Propionibacteriales</taxon>
        <taxon>Nocardioidaceae</taxon>
        <taxon>Nocardioides</taxon>
    </lineage>
</organism>
<dbReference type="OrthoDB" id="3366509at2"/>
<evidence type="ECO:0000259" key="1">
    <source>
        <dbReference type="Pfam" id="PF12697"/>
    </source>
</evidence>
<dbReference type="Pfam" id="PF12697">
    <property type="entry name" value="Abhydrolase_6"/>
    <property type="match status" value="1"/>
</dbReference>
<proteinExistence type="predicted"/>
<gene>
    <name evidence="2" type="ORF">ETU37_20065</name>
</gene>
<dbReference type="GO" id="GO:0016787">
    <property type="term" value="F:hydrolase activity"/>
    <property type="evidence" value="ECO:0007669"/>
    <property type="project" value="UniProtKB-KW"/>
</dbReference>
<feature type="domain" description="AB hydrolase-1" evidence="1">
    <location>
        <begin position="20"/>
        <end position="154"/>
    </location>
</feature>
<dbReference type="InterPro" id="IPR029058">
    <property type="entry name" value="AB_hydrolase_fold"/>
</dbReference>
<evidence type="ECO:0000313" key="2">
    <source>
        <dbReference type="EMBL" id="RYU09735.1"/>
    </source>
</evidence>
<dbReference type="SUPFAM" id="SSF53474">
    <property type="entry name" value="alpha/beta-Hydrolases"/>
    <property type="match status" value="1"/>
</dbReference>
<dbReference type="Proteomes" id="UP000291189">
    <property type="component" value="Unassembled WGS sequence"/>
</dbReference>
<comment type="caution">
    <text evidence="2">The sequence shown here is derived from an EMBL/GenBank/DDBJ whole genome shotgun (WGS) entry which is preliminary data.</text>
</comment>
<dbReference type="AlphaFoldDB" id="A0A4Q5IXW3"/>
<evidence type="ECO:0000313" key="3">
    <source>
        <dbReference type="Proteomes" id="UP000291189"/>
    </source>
</evidence>
<dbReference type="EMBL" id="SDPU01000035">
    <property type="protein sequence ID" value="RYU09735.1"/>
    <property type="molecule type" value="Genomic_DNA"/>
</dbReference>
<protein>
    <submittedName>
        <fullName evidence="2">Alpha/beta fold hydrolase</fullName>
    </submittedName>
</protein>